<evidence type="ECO:0000313" key="5">
    <source>
        <dbReference type="EMBL" id="MBQ0936078.1"/>
    </source>
</evidence>
<evidence type="ECO:0000256" key="1">
    <source>
        <dbReference type="SAM" id="Coils"/>
    </source>
</evidence>
<dbReference type="Pfam" id="PF13600">
    <property type="entry name" value="DUF4140"/>
    <property type="match status" value="1"/>
</dbReference>
<comment type="caution">
    <text evidence="5">The sequence shown here is derived from an EMBL/GenBank/DDBJ whole genome shotgun (WGS) entry which is preliminary data.</text>
</comment>
<dbReference type="InterPro" id="IPR011935">
    <property type="entry name" value="CHP02231"/>
</dbReference>
<evidence type="ECO:0000259" key="3">
    <source>
        <dbReference type="Pfam" id="PF13598"/>
    </source>
</evidence>
<dbReference type="InterPro" id="IPR037291">
    <property type="entry name" value="DUF4139"/>
</dbReference>
<keyword evidence="2" id="KW-0732">Signal</keyword>
<dbReference type="RefSeq" id="WP_210809386.1">
    <property type="nucleotide sequence ID" value="NZ_JAGQDG010000004.1"/>
</dbReference>
<feature type="chain" id="PRO_5045835954" evidence="2">
    <location>
        <begin position="28"/>
        <end position="537"/>
    </location>
</feature>
<name>A0ABS5DY50_9BURK</name>
<evidence type="ECO:0000259" key="4">
    <source>
        <dbReference type="Pfam" id="PF13600"/>
    </source>
</evidence>
<dbReference type="PANTHER" id="PTHR31005">
    <property type="entry name" value="DUF4139 DOMAIN-CONTAINING PROTEIN"/>
    <property type="match status" value="1"/>
</dbReference>
<dbReference type="Pfam" id="PF13598">
    <property type="entry name" value="DUF4139"/>
    <property type="match status" value="1"/>
</dbReference>
<evidence type="ECO:0000313" key="6">
    <source>
        <dbReference type="Proteomes" id="UP000672097"/>
    </source>
</evidence>
<dbReference type="PANTHER" id="PTHR31005:SF8">
    <property type="entry name" value="DUF4139 DOMAIN-CONTAINING PROTEIN"/>
    <property type="match status" value="1"/>
</dbReference>
<dbReference type="Proteomes" id="UP000672097">
    <property type="component" value="Unassembled WGS sequence"/>
</dbReference>
<proteinExistence type="predicted"/>
<protein>
    <submittedName>
        <fullName evidence="5">DUF4139 domain-containing protein</fullName>
    </submittedName>
</protein>
<feature type="signal peptide" evidence="2">
    <location>
        <begin position="1"/>
        <end position="27"/>
    </location>
</feature>
<sequence length="537" mass="58070">MRMSKGVVRPWAVSVWGVLALAPLAQAAEVASRIHSVTVYPGVAVVERVAKVPVGAKEVVLGCLSTQFDMAALRVEATPGLRVGAVSALTLPRDEAPACQNGPLEARITSLEERIQALQNEQASHELVLNVLKSLGQAEGAKPALSGPLGPTLAQVQRSGLEAGQQQQRLQRERDKLELELKPLKAQRARQQPPGDVRQLTVQVAAGQEGELRLSYQVPGATWAPAYRATLDLAAAQVDVERMAQVSQRSGEDWVGVAMRLSTGSPQAATQGPQPRPWQISPRPPLVERASAYGMPSPAPAPVAPKAAPLSNFGRSAEAEADMSFAVQVSQSEFATEFAVPGKVDVASGKQRVSFSLETARWPATVVVQAVPVQEASAWLVAEVARPAGVWPDGPMSLMRGTQAVGQSVWRQGNAERLSLPFGRDELVSVRSLPADERTSTTGFISSRQVRREARHYEVESRRKTPIALRVIEAFPVSTDEQITVQTKFEPAVDAQAWQSQPGIAQWQTTLKPGEVQRFKAEYLISVPKDLQVQERR</sequence>
<evidence type="ECO:0000256" key="2">
    <source>
        <dbReference type="SAM" id="SignalP"/>
    </source>
</evidence>
<organism evidence="5 6">
    <name type="scientific">Ideonella paludis</name>
    <dbReference type="NCBI Taxonomy" id="1233411"/>
    <lineage>
        <taxon>Bacteria</taxon>
        <taxon>Pseudomonadati</taxon>
        <taxon>Pseudomonadota</taxon>
        <taxon>Betaproteobacteria</taxon>
        <taxon>Burkholderiales</taxon>
        <taxon>Sphaerotilaceae</taxon>
        <taxon>Ideonella</taxon>
    </lineage>
</organism>
<dbReference type="NCBIfam" id="TIGR02231">
    <property type="entry name" value="mucoidy inhibitor MuiA family protein"/>
    <property type="match status" value="1"/>
</dbReference>
<reference evidence="5 6" key="1">
    <citation type="submission" date="2021-04" db="EMBL/GenBank/DDBJ databases">
        <title>The genome sequence of type strain Ideonella paludis KCTC 32238.</title>
        <authorList>
            <person name="Liu Y."/>
        </authorList>
    </citation>
    <scope>NUCLEOTIDE SEQUENCE [LARGE SCALE GENOMIC DNA]</scope>
    <source>
        <strain evidence="5 6">KCTC 32238</strain>
    </source>
</reference>
<feature type="domain" description="DUF4140" evidence="4">
    <location>
        <begin position="37"/>
        <end position="132"/>
    </location>
</feature>
<dbReference type="InterPro" id="IPR025554">
    <property type="entry name" value="DUF4140"/>
</dbReference>
<keyword evidence="6" id="KW-1185">Reference proteome</keyword>
<keyword evidence="1" id="KW-0175">Coiled coil</keyword>
<accession>A0ABS5DY50</accession>
<feature type="domain" description="DUF4139" evidence="3">
    <location>
        <begin position="212"/>
        <end position="529"/>
    </location>
</feature>
<feature type="coiled-coil region" evidence="1">
    <location>
        <begin position="101"/>
        <end position="128"/>
    </location>
</feature>
<gene>
    <name evidence="5" type="ORF">KAK11_12135</name>
</gene>
<dbReference type="EMBL" id="JAGQDG010000004">
    <property type="protein sequence ID" value="MBQ0936078.1"/>
    <property type="molecule type" value="Genomic_DNA"/>
</dbReference>